<evidence type="ECO:0000256" key="1">
    <source>
        <dbReference type="ARBA" id="ARBA00000382"/>
    </source>
</evidence>
<accession>A0AAE1JXM4</accession>
<dbReference type="SUPFAM" id="SSF51445">
    <property type="entry name" value="(Trans)glycosidases"/>
    <property type="match status" value="1"/>
</dbReference>
<evidence type="ECO:0000256" key="10">
    <source>
        <dbReference type="SAM" id="SignalP"/>
    </source>
</evidence>
<dbReference type="Pfam" id="PF00332">
    <property type="entry name" value="Glyco_hydro_17"/>
    <property type="match status" value="1"/>
</dbReference>
<dbReference type="PROSITE" id="PS00587">
    <property type="entry name" value="GLYCOSYL_HYDROL_F17"/>
    <property type="match status" value="1"/>
</dbReference>
<feature type="chain" id="PRO_5042028545" description="glucan endo-1,3-beta-D-glucosidase" evidence="10">
    <location>
        <begin position="24"/>
        <end position="329"/>
    </location>
</feature>
<evidence type="ECO:0000313" key="11">
    <source>
        <dbReference type="EMBL" id="KAK4276287.1"/>
    </source>
</evidence>
<organism evidence="11 12">
    <name type="scientific">Acacia crassicarpa</name>
    <name type="common">northern wattle</name>
    <dbReference type="NCBI Taxonomy" id="499986"/>
    <lineage>
        <taxon>Eukaryota</taxon>
        <taxon>Viridiplantae</taxon>
        <taxon>Streptophyta</taxon>
        <taxon>Embryophyta</taxon>
        <taxon>Tracheophyta</taxon>
        <taxon>Spermatophyta</taxon>
        <taxon>Magnoliopsida</taxon>
        <taxon>eudicotyledons</taxon>
        <taxon>Gunneridae</taxon>
        <taxon>Pentapetalae</taxon>
        <taxon>rosids</taxon>
        <taxon>fabids</taxon>
        <taxon>Fabales</taxon>
        <taxon>Fabaceae</taxon>
        <taxon>Caesalpinioideae</taxon>
        <taxon>mimosoid clade</taxon>
        <taxon>Acacieae</taxon>
        <taxon>Acacia</taxon>
    </lineage>
</organism>
<dbReference type="GO" id="GO:0042973">
    <property type="term" value="F:glucan endo-1,3-beta-D-glucosidase activity"/>
    <property type="evidence" value="ECO:0007669"/>
    <property type="project" value="UniProtKB-EC"/>
</dbReference>
<dbReference type="GO" id="GO:0005975">
    <property type="term" value="P:carbohydrate metabolic process"/>
    <property type="evidence" value="ECO:0007669"/>
    <property type="project" value="InterPro"/>
</dbReference>
<evidence type="ECO:0000256" key="7">
    <source>
        <dbReference type="ARBA" id="ARBA00033417"/>
    </source>
</evidence>
<dbReference type="FunFam" id="3.20.20.80:FF:000010">
    <property type="entry name" value="glucan endo-1,3-beta-glucosidase, basic"/>
    <property type="match status" value="1"/>
</dbReference>
<evidence type="ECO:0000256" key="6">
    <source>
        <dbReference type="ARBA" id="ARBA00033335"/>
    </source>
</evidence>
<reference evidence="11" key="1">
    <citation type="submission" date="2023-10" db="EMBL/GenBank/DDBJ databases">
        <title>Chromosome-level genome of the transformable northern wattle, Acacia crassicarpa.</title>
        <authorList>
            <person name="Massaro I."/>
            <person name="Sinha N.R."/>
            <person name="Poethig S."/>
            <person name="Leichty A.R."/>
        </authorList>
    </citation>
    <scope>NUCLEOTIDE SEQUENCE</scope>
    <source>
        <strain evidence="11">Acra3RX</strain>
        <tissue evidence="11">Leaf</tissue>
    </source>
</reference>
<proteinExistence type="inferred from homology"/>
<comment type="catalytic activity">
    <reaction evidence="1">
        <text>Hydrolysis of (1-&gt;3)-beta-D-glucosidic linkages in (1-&gt;3)-beta-D-glucans.</text>
        <dbReference type="EC" id="3.2.1.39"/>
    </reaction>
</comment>
<dbReference type="EC" id="3.2.1.39" evidence="3"/>
<dbReference type="Gene3D" id="3.20.20.80">
    <property type="entry name" value="Glycosidases"/>
    <property type="match status" value="1"/>
</dbReference>
<dbReference type="InterPro" id="IPR000490">
    <property type="entry name" value="Glyco_hydro_17"/>
</dbReference>
<dbReference type="EMBL" id="JAWXYG010000004">
    <property type="protein sequence ID" value="KAK4276287.1"/>
    <property type="molecule type" value="Genomic_DNA"/>
</dbReference>
<dbReference type="Proteomes" id="UP001293593">
    <property type="component" value="Unassembled WGS sequence"/>
</dbReference>
<protein>
    <recommendedName>
        <fullName evidence="3">glucan endo-1,3-beta-D-glucosidase</fullName>
        <ecNumber evidence="3">3.2.1.39</ecNumber>
    </recommendedName>
    <alternativeName>
        <fullName evidence="6">(1-&gt;3)-beta-glucan endohydrolase</fullName>
    </alternativeName>
    <alternativeName>
        <fullName evidence="7">Beta-1,3-endoglucanase</fullName>
    </alternativeName>
</protein>
<dbReference type="InterPro" id="IPR017853">
    <property type="entry name" value="GH"/>
</dbReference>
<gene>
    <name evidence="11" type="ORF">QN277_019252</name>
</gene>
<evidence type="ECO:0000256" key="5">
    <source>
        <dbReference type="ARBA" id="ARBA00023295"/>
    </source>
</evidence>
<dbReference type="InterPro" id="IPR044965">
    <property type="entry name" value="Glyco_hydro_17_plant"/>
</dbReference>
<feature type="signal peptide" evidence="10">
    <location>
        <begin position="1"/>
        <end position="23"/>
    </location>
</feature>
<evidence type="ECO:0000256" key="4">
    <source>
        <dbReference type="ARBA" id="ARBA00022801"/>
    </source>
</evidence>
<evidence type="ECO:0000313" key="12">
    <source>
        <dbReference type="Proteomes" id="UP001293593"/>
    </source>
</evidence>
<comment type="caution">
    <text evidence="11">The sequence shown here is derived from an EMBL/GenBank/DDBJ whole genome shotgun (WGS) entry which is preliminary data.</text>
</comment>
<dbReference type="PANTHER" id="PTHR32227">
    <property type="entry name" value="GLUCAN ENDO-1,3-BETA-GLUCOSIDASE BG1-RELATED-RELATED"/>
    <property type="match status" value="1"/>
</dbReference>
<dbReference type="AlphaFoldDB" id="A0AAE1JXM4"/>
<evidence type="ECO:0000256" key="2">
    <source>
        <dbReference type="ARBA" id="ARBA00008773"/>
    </source>
</evidence>
<evidence type="ECO:0000256" key="3">
    <source>
        <dbReference type="ARBA" id="ARBA00012780"/>
    </source>
</evidence>
<comment type="similarity">
    <text evidence="2 8">Belongs to the glycosyl hydrolase 17 family.</text>
</comment>
<name>A0AAE1JXM4_9FABA</name>
<keyword evidence="4 9" id="KW-0378">Hydrolase</keyword>
<keyword evidence="12" id="KW-1185">Reference proteome</keyword>
<evidence type="ECO:0000256" key="8">
    <source>
        <dbReference type="RuleBase" id="RU004335"/>
    </source>
</evidence>
<evidence type="ECO:0000256" key="9">
    <source>
        <dbReference type="RuleBase" id="RU004336"/>
    </source>
</evidence>
<sequence>MPSIMLLLVVLSSIALQFTAVNSIGVCYGVRGGNLPRSKEVIDLYKSNGITGMRMYSPNKEALQALRGSNIEVLLDVAKETLQSLTNSASASHWVNEFVVPYSDVNIKYIAVGNEIMPGDVEAKYILPGIRNIQKAISSAKLQGKVKVSTAIRMDLLENTFPPRDGKFKAAATPYIKPIIDFLVSNGAPLLANIYPYFAYNRNTNIDLNFALFRQQRTNDQYQNLFDAMLDSIYYALEKVGGQNLQVVVSESGWPSAGGDKGPSVANARTYYQNLINHVKVGGTPKHKGPIKTYLFAMFDENQKPGLQTEKHFGLFNPDKSPKYGISFK</sequence>
<keyword evidence="5 9" id="KW-0326">Glycosidase</keyword>
<keyword evidence="10" id="KW-0732">Signal</keyword>